<feature type="compositionally biased region" description="Polar residues" evidence="2">
    <location>
        <begin position="193"/>
        <end position="207"/>
    </location>
</feature>
<feature type="domain" description="Yeast cell wall synthesis Kre9/Knh1-like N-terminal" evidence="4">
    <location>
        <begin position="22"/>
        <end position="110"/>
    </location>
</feature>
<organism evidence="5 6">
    <name type="scientific">Colletotrichum orbiculare (strain 104-T / ATCC 96160 / CBS 514.97 / LARS 414 / MAFF 240422)</name>
    <name type="common">Cucumber anthracnose fungus</name>
    <name type="synonym">Colletotrichum lagenarium</name>
    <dbReference type="NCBI Taxonomy" id="1213857"/>
    <lineage>
        <taxon>Eukaryota</taxon>
        <taxon>Fungi</taxon>
        <taxon>Dikarya</taxon>
        <taxon>Ascomycota</taxon>
        <taxon>Pezizomycotina</taxon>
        <taxon>Sordariomycetes</taxon>
        <taxon>Hypocreomycetidae</taxon>
        <taxon>Glomerellales</taxon>
        <taxon>Glomerellaceae</taxon>
        <taxon>Colletotrichum</taxon>
        <taxon>Colletotrichum orbiculare species complex</taxon>
    </lineage>
</organism>
<dbReference type="PANTHER" id="PTHR40633">
    <property type="entry name" value="MATRIX PROTEIN, PUTATIVE (AFU_ORTHOLOGUE AFUA_8G05410)-RELATED"/>
    <property type="match status" value="1"/>
</dbReference>
<feature type="signal peptide" evidence="3">
    <location>
        <begin position="1"/>
        <end position="18"/>
    </location>
</feature>
<feature type="compositionally biased region" description="Low complexity" evidence="2">
    <location>
        <begin position="544"/>
        <end position="577"/>
    </location>
</feature>
<evidence type="ECO:0000256" key="1">
    <source>
        <dbReference type="ARBA" id="ARBA00022729"/>
    </source>
</evidence>
<keyword evidence="6" id="KW-1185">Reference proteome</keyword>
<evidence type="ECO:0000313" key="5">
    <source>
        <dbReference type="EMBL" id="TDZ25894.1"/>
    </source>
</evidence>
<dbReference type="OrthoDB" id="3542162at2759"/>
<sequence>MRFTESLALLLGLAFVEAQFTKPLAGDVIQVGQPIQIEWETAGLKAPINLDLVPGGVADRSVVAEKIAVGIDNVGRLNWTPDASITAFENFMMVITDAAQTSVVSQRFQISQLTKEPVVQTIVGGSQNLVQVFSAAAAPPKVVYSGPLPAHATPAGLVLSDAARANRSTPRTSTAADATSPAKVAAPADTPASAEQTAPVNATTSAVATAPADNGGRSKGKGRGGKGGGVGQIDETAVASTTPGSPTGAAGGNGTAAASTATGPTGVAAGNGTDAAPSPIFSTIPTTEAPKTSAAPVEAPTSQAAGNGTDAAPSPIYSTIPDTPKSTSAAAGTVPTGQFGGNGTEAAPSPIYSTIVPDPAGPSATKSFPTLPPATNQTAPAVEAPVSTPAPTTEQSRASSIVPSATLPAVLLPPHNTSAPVVNVPANSSIPAAPPAISTAPTLVPPVNSSAPAELPLIIPTTAAPANTSAAAALPPVIPTTEPVAVIPANPSSPSQLPALPVTEPAAVVPVPLPAAPSTTLERGAGATEVPAVAPPAAPTSLPTLTTSLAPANPVQSSSPALSSSALTSSSISIPSSDIQPKPPLPSGSDVGTTDGTRDEQTSSSTSPVSSASDDRPTAIPQVANPALPATGVPRIGPSVSLPSSLVTSMVLATGFGVAAPTAGLSFATAAPGAGAGAGVVISSSVSTWKAHSAAVAGGVAALVVAVAM</sequence>
<feature type="compositionally biased region" description="Polar residues" evidence="2">
    <location>
        <begin position="280"/>
        <end position="290"/>
    </location>
</feature>
<feature type="compositionally biased region" description="Polar residues" evidence="2">
    <location>
        <begin position="316"/>
        <end position="330"/>
    </location>
</feature>
<dbReference type="AlphaFoldDB" id="A0A484G7M5"/>
<evidence type="ECO:0000256" key="3">
    <source>
        <dbReference type="SAM" id="SignalP"/>
    </source>
</evidence>
<dbReference type="PANTHER" id="PTHR40633:SF1">
    <property type="entry name" value="GPI ANCHORED SERINE-THREONINE RICH PROTEIN (AFU_ORTHOLOGUE AFUA_1G03630)"/>
    <property type="match status" value="1"/>
</dbReference>
<feature type="compositionally biased region" description="Low complexity" evidence="2">
    <location>
        <begin position="239"/>
        <end position="248"/>
    </location>
</feature>
<feature type="compositionally biased region" description="Polar residues" evidence="2">
    <location>
        <begin position="389"/>
        <end position="399"/>
    </location>
</feature>
<protein>
    <recommendedName>
        <fullName evidence="4">Yeast cell wall synthesis Kre9/Knh1-like N-terminal domain-containing protein</fullName>
    </recommendedName>
</protein>
<evidence type="ECO:0000259" key="4">
    <source>
        <dbReference type="Pfam" id="PF10342"/>
    </source>
</evidence>
<feature type="compositionally biased region" description="Polar residues" evidence="2">
    <location>
        <begin position="166"/>
        <end position="177"/>
    </location>
</feature>
<dbReference type="Pfam" id="PF10342">
    <property type="entry name" value="Kre9_KNH"/>
    <property type="match status" value="1"/>
</dbReference>
<feature type="compositionally biased region" description="Low complexity" evidence="2">
    <location>
        <begin position="255"/>
        <end position="273"/>
    </location>
</feature>
<dbReference type="InterPro" id="IPR018466">
    <property type="entry name" value="Kre9/Knh1-like_N"/>
</dbReference>
<dbReference type="Proteomes" id="UP000014480">
    <property type="component" value="Unassembled WGS sequence"/>
</dbReference>
<reference evidence="6" key="2">
    <citation type="journal article" date="2019" name="Mol. Plant Microbe Interact.">
        <title>Genome sequence resources for four phytopathogenic fungi from the Colletotrichum orbiculare species complex.</title>
        <authorList>
            <person name="Gan P."/>
            <person name="Tsushima A."/>
            <person name="Narusaka M."/>
            <person name="Narusaka Y."/>
            <person name="Takano Y."/>
            <person name="Kubo Y."/>
            <person name="Shirasu K."/>
        </authorList>
    </citation>
    <scope>GENOME REANNOTATION</scope>
    <source>
        <strain evidence="6">104-T / ATCC 96160 / CBS 514.97 / LARS 414 / MAFF 240422</strain>
    </source>
</reference>
<dbReference type="EMBL" id="AMCV02000001">
    <property type="protein sequence ID" value="TDZ25894.1"/>
    <property type="molecule type" value="Genomic_DNA"/>
</dbReference>
<feature type="compositionally biased region" description="Polar residues" evidence="2">
    <location>
        <begin position="364"/>
        <end position="379"/>
    </location>
</feature>
<feature type="region of interest" description="Disordered" evidence="2">
    <location>
        <begin position="544"/>
        <end position="632"/>
    </location>
</feature>
<dbReference type="InterPro" id="IPR052982">
    <property type="entry name" value="SRP1/TIP1-like"/>
</dbReference>
<reference evidence="6" key="1">
    <citation type="journal article" date="2013" name="New Phytol.">
        <title>Comparative genomic and transcriptomic analyses reveal the hemibiotrophic stage shift of Colletotrichum fungi.</title>
        <authorList>
            <person name="Gan P."/>
            <person name="Ikeda K."/>
            <person name="Irieda H."/>
            <person name="Narusaka M."/>
            <person name="O'Connell R.J."/>
            <person name="Narusaka Y."/>
            <person name="Takano Y."/>
            <person name="Kubo Y."/>
            <person name="Shirasu K."/>
        </authorList>
    </citation>
    <scope>NUCLEOTIDE SEQUENCE [LARGE SCALE GENOMIC DNA]</scope>
    <source>
        <strain evidence="6">104-T / ATCC 96160 / CBS 514.97 / LARS 414 / MAFF 240422</strain>
    </source>
</reference>
<accession>A0A484G7M5</accession>
<feature type="chain" id="PRO_5019780725" description="Yeast cell wall synthesis Kre9/Knh1-like N-terminal domain-containing protein" evidence="3">
    <location>
        <begin position="19"/>
        <end position="709"/>
    </location>
</feature>
<feature type="region of interest" description="Disordered" evidence="2">
    <location>
        <begin position="164"/>
        <end position="399"/>
    </location>
</feature>
<proteinExistence type="predicted"/>
<name>A0A484G7M5_COLOR</name>
<gene>
    <name evidence="5" type="ORF">Cob_v001017</name>
</gene>
<feature type="compositionally biased region" description="Low complexity" evidence="2">
    <location>
        <begin position="603"/>
        <end position="612"/>
    </location>
</feature>
<evidence type="ECO:0000256" key="2">
    <source>
        <dbReference type="SAM" id="MobiDB-lite"/>
    </source>
</evidence>
<dbReference type="STRING" id="1213857.A0A484G7M5"/>
<comment type="caution">
    <text evidence="5">The sequence shown here is derived from an EMBL/GenBank/DDBJ whole genome shotgun (WGS) entry which is preliminary data.</text>
</comment>
<evidence type="ECO:0000313" key="6">
    <source>
        <dbReference type="Proteomes" id="UP000014480"/>
    </source>
</evidence>
<keyword evidence="1 3" id="KW-0732">Signal</keyword>